<proteinExistence type="predicted"/>
<name>A0ABX2EJH6_9BURK</name>
<evidence type="ECO:0000313" key="2">
    <source>
        <dbReference type="EMBL" id="NRF68740.1"/>
    </source>
</evidence>
<feature type="chain" id="PRO_5046639791" evidence="1">
    <location>
        <begin position="22"/>
        <end position="245"/>
    </location>
</feature>
<keyword evidence="3" id="KW-1185">Reference proteome</keyword>
<evidence type="ECO:0000256" key="1">
    <source>
        <dbReference type="SAM" id="SignalP"/>
    </source>
</evidence>
<feature type="signal peptide" evidence="1">
    <location>
        <begin position="1"/>
        <end position="21"/>
    </location>
</feature>
<dbReference type="PANTHER" id="PTHR38834">
    <property type="entry name" value="PERIPLASMIC SUBSTRATE BINDING PROTEIN FAMILY 3"/>
    <property type="match status" value="1"/>
</dbReference>
<protein>
    <submittedName>
        <fullName evidence="2">ABC transporter substrate-binding protein</fullName>
    </submittedName>
</protein>
<comment type="caution">
    <text evidence="2">The sequence shown here is derived from an EMBL/GenBank/DDBJ whole genome shotgun (WGS) entry which is preliminary data.</text>
</comment>
<dbReference type="EMBL" id="JABRWJ010000005">
    <property type="protein sequence ID" value="NRF68740.1"/>
    <property type="molecule type" value="Genomic_DNA"/>
</dbReference>
<keyword evidence="1" id="KW-0732">Signal</keyword>
<reference evidence="2 3" key="1">
    <citation type="submission" date="2020-05" db="EMBL/GenBank/DDBJ databases">
        <title>Aquincola sp. isolate from soil.</title>
        <authorList>
            <person name="Han J."/>
            <person name="Kim D.-U."/>
        </authorList>
    </citation>
    <scope>NUCLEOTIDE SEQUENCE [LARGE SCALE GENOMIC DNA]</scope>
    <source>
        <strain evidence="2 3">S2</strain>
    </source>
</reference>
<accession>A0ABX2EJH6</accession>
<dbReference type="Proteomes" id="UP000737171">
    <property type="component" value="Unassembled WGS sequence"/>
</dbReference>
<evidence type="ECO:0000313" key="3">
    <source>
        <dbReference type="Proteomes" id="UP000737171"/>
    </source>
</evidence>
<dbReference type="SUPFAM" id="SSF53850">
    <property type="entry name" value="Periplasmic binding protein-like II"/>
    <property type="match status" value="1"/>
</dbReference>
<dbReference type="PANTHER" id="PTHR38834:SF3">
    <property type="entry name" value="SOLUTE-BINDING PROTEIN FAMILY 3_N-TERMINAL DOMAIN-CONTAINING PROTEIN"/>
    <property type="match status" value="1"/>
</dbReference>
<dbReference type="Gene3D" id="3.40.190.10">
    <property type="entry name" value="Periplasmic binding protein-like II"/>
    <property type="match status" value="2"/>
</dbReference>
<organism evidence="2 3">
    <name type="scientific">Pseudaquabacterium terrae</name>
    <dbReference type="NCBI Taxonomy" id="2732868"/>
    <lineage>
        <taxon>Bacteria</taxon>
        <taxon>Pseudomonadati</taxon>
        <taxon>Pseudomonadota</taxon>
        <taxon>Betaproteobacteria</taxon>
        <taxon>Burkholderiales</taxon>
        <taxon>Sphaerotilaceae</taxon>
        <taxon>Pseudaquabacterium</taxon>
    </lineage>
</organism>
<dbReference type="PROSITE" id="PS51257">
    <property type="entry name" value="PROKAR_LIPOPROTEIN"/>
    <property type="match status" value="1"/>
</dbReference>
<sequence>MKRCAVCTLLLLLLAAGVACAQATLLLTTEESPPYNLRQGQEIGGSSTEKVRELMRRARQPHRIELLPWKRAYELALEQPDTCVYSTTRTSEREGLFKWVGPIAFNEWVLFGRSEGGIRLSTLEDARPYVIGAYLGDVREEYLRSRGFRVESVPSDAQNPRKLAMGRIDLWVSGRYDGPLLIAEAGLTGSVKALLTFQRTELYLACNRQLPDGLIGELGRHAAALWREGLAAAIDARYERAATPR</sequence>
<dbReference type="RefSeq" id="WP_173124742.1">
    <property type="nucleotide sequence ID" value="NZ_JABRWJ010000005.1"/>
</dbReference>
<gene>
    <name evidence="2" type="ORF">HLB44_17245</name>
</gene>